<proteinExistence type="predicted"/>
<dbReference type="EMBL" id="MU128934">
    <property type="protein sequence ID" value="KAF9517044.1"/>
    <property type="molecule type" value="Genomic_DNA"/>
</dbReference>
<feature type="region of interest" description="Disordered" evidence="1">
    <location>
        <begin position="25"/>
        <end position="81"/>
    </location>
</feature>
<keyword evidence="3" id="KW-1185">Reference proteome</keyword>
<feature type="compositionally biased region" description="Low complexity" evidence="1">
    <location>
        <begin position="146"/>
        <end position="157"/>
    </location>
</feature>
<gene>
    <name evidence="2" type="ORF">BS47DRAFT_1359824</name>
</gene>
<protein>
    <submittedName>
        <fullName evidence="2">Uncharacterized protein</fullName>
    </submittedName>
</protein>
<feature type="region of interest" description="Disordered" evidence="1">
    <location>
        <begin position="121"/>
        <end position="165"/>
    </location>
</feature>
<dbReference type="Proteomes" id="UP000886523">
    <property type="component" value="Unassembled WGS sequence"/>
</dbReference>
<name>A0A9P6DZI4_9AGAM</name>
<comment type="caution">
    <text evidence="2">The sequence shown here is derived from an EMBL/GenBank/DDBJ whole genome shotgun (WGS) entry which is preliminary data.</text>
</comment>
<reference evidence="2" key="1">
    <citation type="journal article" date="2020" name="Nat. Commun.">
        <title>Large-scale genome sequencing of mycorrhizal fungi provides insights into the early evolution of symbiotic traits.</title>
        <authorList>
            <person name="Miyauchi S."/>
            <person name="Kiss E."/>
            <person name="Kuo A."/>
            <person name="Drula E."/>
            <person name="Kohler A."/>
            <person name="Sanchez-Garcia M."/>
            <person name="Morin E."/>
            <person name="Andreopoulos B."/>
            <person name="Barry K.W."/>
            <person name="Bonito G."/>
            <person name="Buee M."/>
            <person name="Carver A."/>
            <person name="Chen C."/>
            <person name="Cichocki N."/>
            <person name="Clum A."/>
            <person name="Culley D."/>
            <person name="Crous P.W."/>
            <person name="Fauchery L."/>
            <person name="Girlanda M."/>
            <person name="Hayes R.D."/>
            <person name="Keri Z."/>
            <person name="LaButti K."/>
            <person name="Lipzen A."/>
            <person name="Lombard V."/>
            <person name="Magnuson J."/>
            <person name="Maillard F."/>
            <person name="Murat C."/>
            <person name="Nolan M."/>
            <person name="Ohm R.A."/>
            <person name="Pangilinan J."/>
            <person name="Pereira M.F."/>
            <person name="Perotto S."/>
            <person name="Peter M."/>
            <person name="Pfister S."/>
            <person name="Riley R."/>
            <person name="Sitrit Y."/>
            <person name="Stielow J.B."/>
            <person name="Szollosi G."/>
            <person name="Zifcakova L."/>
            <person name="Stursova M."/>
            <person name="Spatafora J.W."/>
            <person name="Tedersoo L."/>
            <person name="Vaario L.M."/>
            <person name="Yamada A."/>
            <person name="Yan M."/>
            <person name="Wang P."/>
            <person name="Xu J."/>
            <person name="Bruns T."/>
            <person name="Baldrian P."/>
            <person name="Vilgalys R."/>
            <person name="Dunand C."/>
            <person name="Henrissat B."/>
            <person name="Grigoriev I.V."/>
            <person name="Hibbett D."/>
            <person name="Nagy L.G."/>
            <person name="Martin F.M."/>
        </authorList>
    </citation>
    <scope>NUCLEOTIDE SEQUENCE</scope>
    <source>
        <strain evidence="2">UP504</strain>
    </source>
</reference>
<sequence length="304" mass="33700">MVPHTPWGECVALLATWTPILHENKLNAGPHTHSGGSPLDAQNPTQQEHRMKNGRAQPPRTQSKNPVPEHPQATQRMKYGTTRPLRGLFFNYETPPEASTYEAQGETQAWAVTQRPRPLPLSTHNHHTPTVADYPHPHESLPDQKTNVAPAQNNAQPPNTPQVPSTPMLTTYAMRGQAQYHTPAVVVPLLAQKPPTQNMNTQLPKIMPEGPAPEHCNWHDDGQSMVPHLLWQGLRELRMWLVVQGGEVLVWVFIVEGSYHTPAPVGVWYLVLFRWWGLYELVPGFSYGGLAGAGGSAGGVSRMI</sequence>
<evidence type="ECO:0000313" key="2">
    <source>
        <dbReference type="EMBL" id="KAF9517044.1"/>
    </source>
</evidence>
<dbReference type="AlphaFoldDB" id="A0A9P6DZI4"/>
<evidence type="ECO:0000313" key="3">
    <source>
        <dbReference type="Proteomes" id="UP000886523"/>
    </source>
</evidence>
<organism evidence="2 3">
    <name type="scientific">Hydnum rufescens UP504</name>
    <dbReference type="NCBI Taxonomy" id="1448309"/>
    <lineage>
        <taxon>Eukaryota</taxon>
        <taxon>Fungi</taxon>
        <taxon>Dikarya</taxon>
        <taxon>Basidiomycota</taxon>
        <taxon>Agaricomycotina</taxon>
        <taxon>Agaricomycetes</taxon>
        <taxon>Cantharellales</taxon>
        <taxon>Hydnaceae</taxon>
        <taxon>Hydnum</taxon>
    </lineage>
</organism>
<evidence type="ECO:0000256" key="1">
    <source>
        <dbReference type="SAM" id="MobiDB-lite"/>
    </source>
</evidence>
<accession>A0A9P6DZI4</accession>